<dbReference type="Pfam" id="PF00135">
    <property type="entry name" value="COesterase"/>
    <property type="match status" value="1"/>
</dbReference>
<sequence>MMLMMVVRMKRKKFKELLMNLQDNGFCYWGNVVIELGYATHIPTFVNTTQSGRRITVYKNIRFANPPVQDLRFRKPDTNISKIEVIQNGHVPWLSTDCIASAPVGAPIPGLNGTTWGHDDCLFLDVYVPETVRPGDNVPVLHFFSGGAYAFGGKDFWPNNPLGLFELGADFIFVTNNYRLGISGWASAPGLDMDANVGLLDCLAAAEWTSKYIARFGGDKDRITAMGQSSGAGIIQLLTVLNGGRGKLPFQRAFISSPDIPPRRNVSARQTNLFESILTSANCTTLACLRSAPESTIRRLNDDLINQMASDAGGGVFGPTPGFGPVPDGRAIPDMPAVLFRQGRYHRGLKGLIIGSMADEGNGLSHDTDQPQYFPTMVRQLLPNATDETIRQIQVLYDYQSNPAKLAWDWTTDVLFACNALNTARAFSSRAYRYIMSAPPATHGYDMSYYFHVDQQTTPVGNVIVAREFQHRLLRFIHGEETPWPGYNRRERLANITDGGFEMIALRDDLKKRCEVITAAVTDPMNGA</sequence>
<evidence type="ECO:0000313" key="3">
    <source>
        <dbReference type="Proteomes" id="UP000717696"/>
    </source>
</evidence>
<comment type="caution">
    <text evidence="2">The sequence shown here is derived from an EMBL/GenBank/DDBJ whole genome shotgun (WGS) entry which is preliminary data.</text>
</comment>
<dbReference type="InterPro" id="IPR050309">
    <property type="entry name" value="Type-B_Carboxylest/Lipase"/>
</dbReference>
<dbReference type="AlphaFoldDB" id="A0A9P9IN46"/>
<feature type="domain" description="Carboxylesterase type B" evidence="1">
    <location>
        <begin position="48"/>
        <end position="454"/>
    </location>
</feature>
<dbReference type="InterPro" id="IPR002018">
    <property type="entry name" value="CarbesteraseB"/>
</dbReference>
<evidence type="ECO:0000259" key="1">
    <source>
        <dbReference type="Pfam" id="PF00135"/>
    </source>
</evidence>
<name>A0A9P9IN46_9HYPO</name>
<evidence type="ECO:0000313" key="2">
    <source>
        <dbReference type="EMBL" id="KAH7126421.1"/>
    </source>
</evidence>
<dbReference type="InterPro" id="IPR019819">
    <property type="entry name" value="Carboxylesterase_B_CS"/>
</dbReference>
<reference evidence="2" key="1">
    <citation type="journal article" date="2021" name="Nat. Commun.">
        <title>Genetic determinants of endophytism in the Arabidopsis root mycobiome.</title>
        <authorList>
            <person name="Mesny F."/>
            <person name="Miyauchi S."/>
            <person name="Thiergart T."/>
            <person name="Pickel B."/>
            <person name="Atanasova L."/>
            <person name="Karlsson M."/>
            <person name="Huettel B."/>
            <person name="Barry K.W."/>
            <person name="Haridas S."/>
            <person name="Chen C."/>
            <person name="Bauer D."/>
            <person name="Andreopoulos W."/>
            <person name="Pangilinan J."/>
            <person name="LaButti K."/>
            <person name="Riley R."/>
            <person name="Lipzen A."/>
            <person name="Clum A."/>
            <person name="Drula E."/>
            <person name="Henrissat B."/>
            <person name="Kohler A."/>
            <person name="Grigoriev I.V."/>
            <person name="Martin F.M."/>
            <person name="Hacquard S."/>
        </authorList>
    </citation>
    <scope>NUCLEOTIDE SEQUENCE</scope>
    <source>
        <strain evidence="2">MPI-CAGE-AT-0021</strain>
    </source>
</reference>
<organism evidence="2 3">
    <name type="scientific">Dactylonectria estremocensis</name>
    <dbReference type="NCBI Taxonomy" id="1079267"/>
    <lineage>
        <taxon>Eukaryota</taxon>
        <taxon>Fungi</taxon>
        <taxon>Dikarya</taxon>
        <taxon>Ascomycota</taxon>
        <taxon>Pezizomycotina</taxon>
        <taxon>Sordariomycetes</taxon>
        <taxon>Hypocreomycetidae</taxon>
        <taxon>Hypocreales</taxon>
        <taxon>Nectriaceae</taxon>
        <taxon>Dactylonectria</taxon>
    </lineage>
</organism>
<dbReference type="SUPFAM" id="SSF53474">
    <property type="entry name" value="alpha/beta-Hydrolases"/>
    <property type="match status" value="1"/>
</dbReference>
<dbReference type="PROSITE" id="PS00941">
    <property type="entry name" value="CARBOXYLESTERASE_B_2"/>
    <property type="match status" value="1"/>
</dbReference>
<proteinExistence type="predicted"/>
<dbReference type="PANTHER" id="PTHR11559">
    <property type="entry name" value="CARBOXYLESTERASE"/>
    <property type="match status" value="1"/>
</dbReference>
<gene>
    <name evidence="2" type="ORF">B0J13DRAFT_598845</name>
</gene>
<protein>
    <submittedName>
        <fullName evidence="2">Lipase 2</fullName>
    </submittedName>
</protein>
<keyword evidence="3" id="KW-1185">Reference proteome</keyword>
<dbReference type="OrthoDB" id="408631at2759"/>
<dbReference type="InterPro" id="IPR029058">
    <property type="entry name" value="AB_hydrolase_fold"/>
</dbReference>
<dbReference type="EMBL" id="JAGMUU010000023">
    <property type="protein sequence ID" value="KAH7126421.1"/>
    <property type="molecule type" value="Genomic_DNA"/>
</dbReference>
<accession>A0A9P9IN46</accession>
<dbReference type="Proteomes" id="UP000717696">
    <property type="component" value="Unassembled WGS sequence"/>
</dbReference>
<dbReference type="Gene3D" id="3.40.50.1820">
    <property type="entry name" value="alpha/beta hydrolase"/>
    <property type="match status" value="1"/>
</dbReference>